<dbReference type="Gene3D" id="3.40.50.10190">
    <property type="entry name" value="BRCT domain"/>
    <property type="match status" value="3"/>
</dbReference>
<dbReference type="PROSITE" id="PS50172">
    <property type="entry name" value="BRCT"/>
    <property type="match status" value="3"/>
</dbReference>
<evidence type="ECO:0000259" key="2">
    <source>
        <dbReference type="PROSITE" id="PS50172"/>
    </source>
</evidence>
<gene>
    <name evidence="3" type="ORF">DGYR_LOCUS6173</name>
</gene>
<feature type="domain" description="BRCT" evidence="2">
    <location>
        <begin position="248"/>
        <end position="331"/>
    </location>
</feature>
<evidence type="ECO:0000313" key="3">
    <source>
        <dbReference type="EMBL" id="CAD5117670.1"/>
    </source>
</evidence>
<feature type="region of interest" description="Disordered" evidence="1">
    <location>
        <begin position="209"/>
        <end position="228"/>
    </location>
</feature>
<dbReference type="PANTHER" id="PTHR47667:SF1">
    <property type="entry name" value="REGULATOR OF TY1 TRANSPOSITION PROTEIN 107"/>
    <property type="match status" value="1"/>
</dbReference>
<dbReference type="InterPro" id="IPR053036">
    <property type="entry name" value="CellCycle_DNARepair_Reg"/>
</dbReference>
<comment type="caution">
    <text evidence="3">The sequence shown here is derived from an EMBL/GenBank/DDBJ whole genome shotgun (WGS) entry which is preliminary data.</text>
</comment>
<sequence>MKRNVLDFSEYDTSNFSIPDNLFARVEYFFLGEKDYTYLEDLLLRGGAKRANIKSDSITHFICDDIDDLEFDEANALYPGIIVQSGWVIACTVRKRIVPETGFETKLKYILDGVCLGIFSNNLKKRDRIIFIGNVLGAQISSSDYSKVTHLVTSEPDIKKLPKKLKQLLTNNKLEVVNEDWLKICLQTGTKVSTKEFLYTAECKEENPINPSQHSQIEGIHHSSPSPTNKPTNIRYYGRCEDQLLSVPSQVCLLGIKFYISPGLTKNPELKKAWNLCIENYGGEISNVLNASVNHLIIRSLYEKEYLFAYERGIRCTTLNWVNDIMEIGKVEPPFYITHIPDCIDPDQLPLKSLKVCQSGFKDIAIKLQVKDMLELAGGQWSDKLDKDCNFLKVSFYMKNHVEKRCLEDIWRDENSPRPVPLEHYKSLPLIFYANIISRVQLRMKLNENVNYGRSRFSTPNILLSSYGEKEKDLLSKMIRNLGGKLSTEKDIIKVSHIVYEGRTNRAMYDGEVALKLLLKKLMEVNDCVETEKEELETYVKLIKAYMDCVSKEIEDKYFWKRLYDKQVASNACLMASIDSLMRANSKLIATGIHQQAKILALTGVGNTTIALKDNIIAKLVATNSQLATANLAKEARISELEEVMKDQNILE</sequence>
<dbReference type="PANTHER" id="PTHR47667">
    <property type="entry name" value="REGULATOR OF TY1 TRANSPOSITION PROTEIN 107"/>
    <property type="match status" value="1"/>
</dbReference>
<dbReference type="SUPFAM" id="SSF52113">
    <property type="entry name" value="BRCT domain"/>
    <property type="match status" value="4"/>
</dbReference>
<feature type="domain" description="BRCT" evidence="2">
    <location>
        <begin position="18"/>
        <end position="105"/>
    </location>
</feature>
<accession>A0A7I8VN63</accession>
<dbReference type="Proteomes" id="UP000549394">
    <property type="component" value="Unassembled WGS sequence"/>
</dbReference>
<protein>
    <submittedName>
        <fullName evidence="3">DgyrCDS6422</fullName>
    </submittedName>
</protein>
<dbReference type="InterPro" id="IPR001357">
    <property type="entry name" value="BRCT_dom"/>
</dbReference>
<dbReference type="AlphaFoldDB" id="A0A7I8VN63"/>
<feature type="domain" description="BRCT" evidence="2">
    <location>
        <begin position="136"/>
        <end position="199"/>
    </location>
</feature>
<reference evidence="3 4" key="1">
    <citation type="submission" date="2020-08" db="EMBL/GenBank/DDBJ databases">
        <authorList>
            <person name="Hejnol A."/>
        </authorList>
    </citation>
    <scope>NUCLEOTIDE SEQUENCE [LARGE SCALE GENOMIC DNA]</scope>
</reference>
<keyword evidence="4" id="KW-1185">Reference proteome</keyword>
<evidence type="ECO:0000256" key="1">
    <source>
        <dbReference type="SAM" id="MobiDB-lite"/>
    </source>
</evidence>
<dbReference type="OrthoDB" id="342264at2759"/>
<organism evidence="3 4">
    <name type="scientific">Dimorphilus gyrociliatus</name>
    <dbReference type="NCBI Taxonomy" id="2664684"/>
    <lineage>
        <taxon>Eukaryota</taxon>
        <taxon>Metazoa</taxon>
        <taxon>Spiralia</taxon>
        <taxon>Lophotrochozoa</taxon>
        <taxon>Annelida</taxon>
        <taxon>Polychaeta</taxon>
        <taxon>Polychaeta incertae sedis</taxon>
        <taxon>Dinophilidae</taxon>
        <taxon>Dimorphilus</taxon>
    </lineage>
</organism>
<evidence type="ECO:0000313" key="4">
    <source>
        <dbReference type="Proteomes" id="UP000549394"/>
    </source>
</evidence>
<dbReference type="InterPro" id="IPR036420">
    <property type="entry name" value="BRCT_dom_sf"/>
</dbReference>
<dbReference type="SMART" id="SM00292">
    <property type="entry name" value="BRCT"/>
    <property type="match status" value="4"/>
</dbReference>
<dbReference type="Pfam" id="PF00533">
    <property type="entry name" value="BRCT"/>
    <property type="match status" value="1"/>
</dbReference>
<proteinExistence type="predicted"/>
<name>A0A7I8VN63_9ANNE</name>
<dbReference type="EMBL" id="CAJFCJ010000007">
    <property type="protein sequence ID" value="CAD5117670.1"/>
    <property type="molecule type" value="Genomic_DNA"/>
</dbReference>
<dbReference type="CDD" id="cd00027">
    <property type="entry name" value="BRCT"/>
    <property type="match status" value="1"/>
</dbReference>